<dbReference type="NCBIfam" id="TIGR03061">
    <property type="entry name" value="pip_yhgE_Nterm"/>
    <property type="match status" value="1"/>
</dbReference>
<evidence type="ECO:0000256" key="3">
    <source>
        <dbReference type="ARBA" id="ARBA00022989"/>
    </source>
</evidence>
<keyword evidence="8" id="KW-1185">Reference proteome</keyword>
<feature type="domain" description="ABC-2 type transporter transmembrane" evidence="6">
    <location>
        <begin position="477"/>
        <end position="747"/>
    </location>
</feature>
<feature type="transmembrane region" description="Helical" evidence="5">
    <location>
        <begin position="675"/>
        <end position="694"/>
    </location>
</feature>
<dbReference type="GO" id="GO:0016020">
    <property type="term" value="C:membrane"/>
    <property type="evidence" value="ECO:0007669"/>
    <property type="project" value="UniProtKB-SubCell"/>
</dbReference>
<evidence type="ECO:0000256" key="4">
    <source>
        <dbReference type="ARBA" id="ARBA00023136"/>
    </source>
</evidence>
<dbReference type="AlphaFoldDB" id="A0A8J3EKN6"/>
<dbReference type="NCBIfam" id="TIGR03057">
    <property type="entry name" value="xxxLxxG_by_4"/>
    <property type="match status" value="1"/>
</dbReference>
<feature type="transmembrane region" description="Helical" evidence="5">
    <location>
        <begin position="20"/>
        <end position="41"/>
    </location>
</feature>
<feature type="transmembrane region" description="Helical" evidence="5">
    <location>
        <begin position="615"/>
        <end position="639"/>
    </location>
</feature>
<dbReference type="EMBL" id="BMFV01000002">
    <property type="protein sequence ID" value="GGH75297.1"/>
    <property type="molecule type" value="Genomic_DNA"/>
</dbReference>
<feature type="domain" description="ABC-2 type transporter transmembrane" evidence="6">
    <location>
        <begin position="21"/>
        <end position="177"/>
    </location>
</feature>
<evidence type="ECO:0000313" key="8">
    <source>
        <dbReference type="Proteomes" id="UP000656813"/>
    </source>
</evidence>
<dbReference type="InterPro" id="IPR023908">
    <property type="entry name" value="xxxLxxG_rpt"/>
</dbReference>
<dbReference type="RefSeq" id="WP_188495624.1">
    <property type="nucleotide sequence ID" value="NZ_BMFV01000002.1"/>
</dbReference>
<keyword evidence="3 5" id="KW-1133">Transmembrane helix</keyword>
<dbReference type="PANTHER" id="PTHR43077:SF5">
    <property type="entry name" value="PHAGE INFECTION PROTEIN"/>
    <property type="match status" value="1"/>
</dbReference>
<comment type="subcellular location">
    <subcellularLocation>
        <location evidence="1">Membrane</location>
        <topology evidence="1">Multi-pass membrane protein</topology>
    </subcellularLocation>
</comment>
<protein>
    <recommendedName>
        <fullName evidence="6">ABC-2 type transporter transmembrane domain-containing protein</fullName>
    </recommendedName>
</protein>
<accession>A0A8J3EKN6</accession>
<evidence type="ECO:0000259" key="6">
    <source>
        <dbReference type="Pfam" id="PF12698"/>
    </source>
</evidence>
<dbReference type="Proteomes" id="UP000656813">
    <property type="component" value="Unassembled WGS sequence"/>
</dbReference>
<name>A0A8J3EKN6_9BACL</name>
<gene>
    <name evidence="7" type="primary">yhgE</name>
    <name evidence="7" type="ORF">GCM10007096_04380</name>
</gene>
<sequence>MFRTFLSEWKGFFRNKKHIIFISAIALIPIIYSGMFLWAFWSPYDRTEHLPVAIVNEDGGATLAGKEVNIGNDLVKELKKNDSFDWHFVSQKKADQEMKDNQYYMTITIPKDFSKDATTVLDHKTVQPKFEYRLNSGYNYIASQITDNGAKEIKEKLNHQLTKTYTDNMFSEIDQLAAGLKTASKGAGKLSSGTQEELEGLNTLKSHLTELNDAGIQLEDGAAQLASGSSDLENGLVQSESGTQKLYETTKNNTSKVNALAEGTQTLAGKTQALNNGIQQLVKGNQTMIGQLKGQKLADGLDELSKGMQAEYKNLAALNQATLPLKDIQTQLDNMNRYITGSQKIFSTIEDFSTKNKQDLTPEQQKELDGILEGIKQLNSGSNSEANPATLLASLSKFPDAIQQLTDGQKQLLDGFNELNANLQQLSSGLTVLQQNINKLPNATTQLADGAEQLAEGSQQLNQQWGTLVASMGQLNSAQEQLVKGSQSLNKNMEKLQAGLTTLNSGQNQLTDGASDLSKGMKTIHKGSGELADNLGDAAKQTDNANLGDQNANMFSEPLKAEKSSGGVDKYGVGFTPYFLSLGLFVGALLLTVIYDVVTPAIRPKNGVSWALGKYMFIGVVGIVQALIADAIIFFAIGLRVSDPGVFIAFSVLTSLVFMTIIQFFTTLLGEPGRFLVILILVLQLTTTGGTYPIELLPSALYDFHHWLPMNYSIAGFRNIVAGGQQGLLWHHAFVLACFGVFLLAGTVVTLTLRHKRQVKRDRTDDASISA</sequence>
<dbReference type="NCBIfam" id="TIGR03062">
    <property type="entry name" value="pip_yhgE_Cterm"/>
    <property type="match status" value="1"/>
</dbReference>
<organism evidence="7 8">
    <name type="scientific">Pullulanibacillus pueri</name>
    <dbReference type="NCBI Taxonomy" id="1437324"/>
    <lineage>
        <taxon>Bacteria</taxon>
        <taxon>Bacillati</taxon>
        <taxon>Bacillota</taxon>
        <taxon>Bacilli</taxon>
        <taxon>Bacillales</taxon>
        <taxon>Sporolactobacillaceae</taxon>
        <taxon>Pullulanibacillus</taxon>
    </lineage>
</organism>
<dbReference type="InterPro" id="IPR051328">
    <property type="entry name" value="T7SS_ABC-Transporter"/>
</dbReference>
<dbReference type="SUPFAM" id="SSF58104">
    <property type="entry name" value="Methyl-accepting chemotaxis protein (MCP) signaling domain"/>
    <property type="match status" value="1"/>
</dbReference>
<evidence type="ECO:0000256" key="2">
    <source>
        <dbReference type="ARBA" id="ARBA00022692"/>
    </source>
</evidence>
<reference evidence="7" key="1">
    <citation type="journal article" date="2014" name="Int. J. Syst. Evol. Microbiol.">
        <title>Complete genome sequence of Corynebacterium casei LMG S-19264T (=DSM 44701T), isolated from a smear-ripened cheese.</title>
        <authorList>
            <consortium name="US DOE Joint Genome Institute (JGI-PGF)"/>
            <person name="Walter F."/>
            <person name="Albersmeier A."/>
            <person name="Kalinowski J."/>
            <person name="Ruckert C."/>
        </authorList>
    </citation>
    <scope>NUCLEOTIDE SEQUENCE</scope>
    <source>
        <strain evidence="7">CGMCC 1.12777</strain>
    </source>
</reference>
<dbReference type="InterPro" id="IPR017501">
    <property type="entry name" value="Phage_infect_YhgE_C"/>
</dbReference>
<dbReference type="PANTHER" id="PTHR43077">
    <property type="entry name" value="TRANSPORT PERMEASE YVFS-RELATED"/>
    <property type="match status" value="1"/>
</dbReference>
<dbReference type="Gene3D" id="1.10.287.950">
    <property type="entry name" value="Methyl-accepting chemotaxis protein"/>
    <property type="match status" value="1"/>
</dbReference>
<evidence type="ECO:0000256" key="5">
    <source>
        <dbReference type="SAM" id="Phobius"/>
    </source>
</evidence>
<keyword evidence="4 5" id="KW-0472">Membrane</keyword>
<dbReference type="InterPro" id="IPR017500">
    <property type="entry name" value="Phage_infect_YhgE_N"/>
</dbReference>
<keyword evidence="2 5" id="KW-0812">Transmembrane</keyword>
<dbReference type="Pfam" id="PF12698">
    <property type="entry name" value="ABC2_membrane_3"/>
    <property type="match status" value="2"/>
</dbReference>
<feature type="transmembrane region" description="Helical" evidence="5">
    <location>
        <begin position="729"/>
        <end position="753"/>
    </location>
</feature>
<dbReference type="InterPro" id="IPR013525">
    <property type="entry name" value="ABC2_TM"/>
</dbReference>
<feature type="transmembrane region" description="Helical" evidence="5">
    <location>
        <begin position="645"/>
        <end position="668"/>
    </location>
</feature>
<dbReference type="Gene3D" id="3.40.1710.10">
    <property type="entry name" value="abc type-2 transporter like domain"/>
    <property type="match status" value="1"/>
</dbReference>
<comment type="caution">
    <text evidence="7">The sequence shown here is derived from an EMBL/GenBank/DDBJ whole genome shotgun (WGS) entry which is preliminary data.</text>
</comment>
<feature type="transmembrane region" description="Helical" evidence="5">
    <location>
        <begin position="575"/>
        <end position="595"/>
    </location>
</feature>
<proteinExistence type="predicted"/>
<reference evidence="7" key="2">
    <citation type="submission" date="2020-09" db="EMBL/GenBank/DDBJ databases">
        <authorList>
            <person name="Sun Q."/>
            <person name="Zhou Y."/>
        </authorList>
    </citation>
    <scope>NUCLEOTIDE SEQUENCE</scope>
    <source>
        <strain evidence="7">CGMCC 1.12777</strain>
    </source>
</reference>
<evidence type="ECO:0000313" key="7">
    <source>
        <dbReference type="EMBL" id="GGH75297.1"/>
    </source>
</evidence>
<evidence type="ECO:0000256" key="1">
    <source>
        <dbReference type="ARBA" id="ARBA00004141"/>
    </source>
</evidence>
<dbReference type="GO" id="GO:0140359">
    <property type="term" value="F:ABC-type transporter activity"/>
    <property type="evidence" value="ECO:0007669"/>
    <property type="project" value="InterPro"/>
</dbReference>